<gene>
    <name evidence="1" type="ORF">HHL22_11270</name>
</gene>
<dbReference type="EMBL" id="JABBGH010000002">
    <property type="protein sequence ID" value="NML65785.1"/>
    <property type="molecule type" value="Genomic_DNA"/>
</dbReference>
<evidence type="ECO:0008006" key="3">
    <source>
        <dbReference type="Google" id="ProtNLM"/>
    </source>
</evidence>
<evidence type="ECO:0000313" key="1">
    <source>
        <dbReference type="EMBL" id="NML65785.1"/>
    </source>
</evidence>
<dbReference type="RefSeq" id="WP_169531333.1">
    <property type="nucleotide sequence ID" value="NZ_JABBGH010000002.1"/>
</dbReference>
<protein>
    <recommendedName>
        <fullName evidence="3">DUF5655 domain-containing protein</fullName>
    </recommendedName>
</protein>
<sequence>MKLLSTKAKKLLQPLRKTEAELSRFLAEHWVMLFPNYTFITREFKLDGQVRSRGTAGRVDILAYNPSTKRFIVIELKKDRDKNINDQASDYREFIEDNFAAIYLLALEQHEIILPKSTLISKDVEVVLIAQAFSQPDIERARKKKEVITLIRYGWYEEGYFLLDFLNNDPDDGIEKENSEKIRKIKNVIDGKPVTTEVDLYFGVLHESSRLYNIFYNFLAKYGLPEVLVQSSKIKLSTPNGLTFSIIANTGKGGYKAFLQINTDLAFTDSINFTTVDRIRPGQKKKGSVGNERYEVFIQNENQLSAFIAAIENKVG</sequence>
<dbReference type="Gene3D" id="3.40.1350.10">
    <property type="match status" value="1"/>
</dbReference>
<reference evidence="1 2" key="1">
    <citation type="submission" date="2020-04" db="EMBL/GenBank/DDBJ databases">
        <title>Hymenobacter polaris sp. nov., isolated from Arctic soil.</title>
        <authorList>
            <person name="Dahal R.H."/>
        </authorList>
    </citation>
    <scope>NUCLEOTIDE SEQUENCE [LARGE SCALE GENOMIC DNA]</scope>
    <source>
        <strain evidence="1 2">RP-2-7</strain>
    </source>
</reference>
<comment type="caution">
    <text evidence="1">The sequence shown here is derived from an EMBL/GenBank/DDBJ whole genome shotgun (WGS) entry which is preliminary data.</text>
</comment>
<name>A0A7Y0AEC9_9BACT</name>
<dbReference type="GO" id="GO:0003676">
    <property type="term" value="F:nucleic acid binding"/>
    <property type="evidence" value="ECO:0007669"/>
    <property type="project" value="InterPro"/>
</dbReference>
<keyword evidence="2" id="KW-1185">Reference proteome</keyword>
<dbReference type="Proteomes" id="UP000559626">
    <property type="component" value="Unassembled WGS sequence"/>
</dbReference>
<dbReference type="InterPro" id="IPR011856">
    <property type="entry name" value="tRNA_endonuc-like_dom_sf"/>
</dbReference>
<accession>A0A7Y0AEC9</accession>
<proteinExistence type="predicted"/>
<evidence type="ECO:0000313" key="2">
    <source>
        <dbReference type="Proteomes" id="UP000559626"/>
    </source>
</evidence>
<dbReference type="AlphaFoldDB" id="A0A7Y0AEC9"/>
<organism evidence="1 2">
    <name type="scientific">Hymenobacter polaris</name>
    <dbReference type="NCBI Taxonomy" id="2682546"/>
    <lineage>
        <taxon>Bacteria</taxon>
        <taxon>Pseudomonadati</taxon>
        <taxon>Bacteroidota</taxon>
        <taxon>Cytophagia</taxon>
        <taxon>Cytophagales</taxon>
        <taxon>Hymenobacteraceae</taxon>
        <taxon>Hymenobacter</taxon>
    </lineage>
</organism>